<organism evidence="1 2">
    <name type="scientific">Rhodonia placenta</name>
    <dbReference type="NCBI Taxonomy" id="104341"/>
    <lineage>
        <taxon>Eukaryota</taxon>
        <taxon>Fungi</taxon>
        <taxon>Dikarya</taxon>
        <taxon>Basidiomycota</taxon>
        <taxon>Agaricomycotina</taxon>
        <taxon>Agaricomycetes</taxon>
        <taxon>Polyporales</taxon>
        <taxon>Adustoporiaceae</taxon>
        <taxon>Rhodonia</taxon>
    </lineage>
</organism>
<reference evidence="1" key="2">
    <citation type="journal article" name="Front. Microbiol.">
        <title>Degradative Capacity of Two Strains of Rhodonia placenta: From Phenotype to Genotype.</title>
        <authorList>
            <person name="Kolle M."/>
            <person name="Horta M.A.C."/>
            <person name="Nowrousian M."/>
            <person name="Ohm R.A."/>
            <person name="Benz J.P."/>
            <person name="Pilgard A."/>
        </authorList>
    </citation>
    <scope>NUCLEOTIDE SEQUENCE</scope>
    <source>
        <strain evidence="1">FPRL280</strain>
    </source>
</reference>
<proteinExistence type="predicted"/>
<dbReference type="EMBL" id="JADOXO010000377">
    <property type="protein sequence ID" value="KAF9805512.1"/>
    <property type="molecule type" value="Genomic_DNA"/>
</dbReference>
<evidence type="ECO:0000313" key="2">
    <source>
        <dbReference type="Proteomes" id="UP000639403"/>
    </source>
</evidence>
<evidence type="ECO:0000313" key="1">
    <source>
        <dbReference type="EMBL" id="KAF9805512.1"/>
    </source>
</evidence>
<comment type="caution">
    <text evidence="1">The sequence shown here is derived from an EMBL/GenBank/DDBJ whole genome shotgun (WGS) entry which is preliminary data.</text>
</comment>
<sequence length="193" mass="21447">MGLCRRERCHSVKHISAYTPGVSLKRHTLVVRSYVKEGYLPSGAAKPPFTTMCMHKPMAGDLKEEVSRPRPGRLTLTEEDGQHMLRGAAVAPDIGKMARTPEVHDAFRPERFAALSPDVATLASKTRGSLRLDSVAGEPHAMQSPRNCTIWPAHTLCRFRPGRYFADMSFWLAAASMITRMDMSDSQGKRIIP</sequence>
<reference evidence="1" key="1">
    <citation type="submission" date="2020-11" db="EMBL/GenBank/DDBJ databases">
        <authorList>
            <person name="Koelle M."/>
            <person name="Horta M.A.C."/>
            <person name="Nowrousian M."/>
            <person name="Ohm R.A."/>
            <person name="Benz P."/>
            <person name="Pilgard A."/>
        </authorList>
    </citation>
    <scope>NUCLEOTIDE SEQUENCE</scope>
    <source>
        <strain evidence="1">FPRL280</strain>
    </source>
</reference>
<gene>
    <name evidence="1" type="ORF">IEO21_09010</name>
</gene>
<protein>
    <submittedName>
        <fullName evidence="1">Uncharacterized protein</fullName>
    </submittedName>
</protein>
<dbReference type="Proteomes" id="UP000639403">
    <property type="component" value="Unassembled WGS sequence"/>
</dbReference>
<dbReference type="AlphaFoldDB" id="A0A8H7TY62"/>
<name>A0A8H7TY62_9APHY</name>
<accession>A0A8H7TY62</accession>